<reference evidence="2" key="1">
    <citation type="submission" date="2016-10" db="EMBL/GenBank/DDBJ databases">
        <authorList>
            <person name="Varghese N."/>
            <person name="Submissions S."/>
        </authorList>
    </citation>
    <scope>NUCLEOTIDE SEQUENCE [LARGE SCALE GENOMIC DNA]</scope>
    <source>
        <strain evidence="2">CGMCC 4.3525</strain>
    </source>
</reference>
<keyword evidence="2" id="KW-1185">Reference proteome</keyword>
<proteinExistence type="predicted"/>
<protein>
    <submittedName>
        <fullName evidence="1">Uncharacterized protein</fullName>
    </submittedName>
</protein>
<name>A0A1H9WVG6_9PSEU</name>
<accession>A0A1H9WVG6</accession>
<gene>
    <name evidence="1" type="ORF">SAMN05216188_14610</name>
</gene>
<evidence type="ECO:0000313" key="1">
    <source>
        <dbReference type="EMBL" id="SES37930.1"/>
    </source>
</evidence>
<dbReference type="EMBL" id="FOFR01000046">
    <property type="protein sequence ID" value="SES37930.1"/>
    <property type="molecule type" value="Genomic_DNA"/>
</dbReference>
<organism evidence="1 2">
    <name type="scientific">Lentzea xinjiangensis</name>
    <dbReference type="NCBI Taxonomy" id="402600"/>
    <lineage>
        <taxon>Bacteria</taxon>
        <taxon>Bacillati</taxon>
        <taxon>Actinomycetota</taxon>
        <taxon>Actinomycetes</taxon>
        <taxon>Pseudonocardiales</taxon>
        <taxon>Pseudonocardiaceae</taxon>
        <taxon>Lentzea</taxon>
    </lineage>
</organism>
<sequence length="67" mass="6793">MGRKQTMMPTVGGGGRGGRLMAVGIGLVLLGLILRDPVGAAHLARQAAVWFGSVLEALSSFGSALSQ</sequence>
<dbReference type="Proteomes" id="UP000199352">
    <property type="component" value="Unassembled WGS sequence"/>
</dbReference>
<evidence type="ECO:0000313" key="2">
    <source>
        <dbReference type="Proteomes" id="UP000199352"/>
    </source>
</evidence>
<dbReference type="AlphaFoldDB" id="A0A1H9WVG6"/>
<dbReference type="RefSeq" id="WP_143116523.1">
    <property type="nucleotide sequence ID" value="NZ_FOFR01000046.1"/>
</dbReference>